<evidence type="ECO:0000259" key="3">
    <source>
        <dbReference type="Pfam" id="PF20696"/>
    </source>
</evidence>
<dbReference type="SUPFAM" id="SSF50475">
    <property type="entry name" value="FMN-binding split barrel"/>
    <property type="match status" value="1"/>
</dbReference>
<dbReference type="EMBL" id="QQBC01000002">
    <property type="protein sequence ID" value="RDI68392.1"/>
    <property type="molecule type" value="Genomic_DNA"/>
</dbReference>
<dbReference type="InterPro" id="IPR049383">
    <property type="entry name" value="UbiD-like_N"/>
</dbReference>
<name>A0A370ICD4_9NOCA</name>
<dbReference type="PANTHER" id="PTHR30108:SF17">
    <property type="entry name" value="FERULIC ACID DECARBOXYLASE 1"/>
    <property type="match status" value="1"/>
</dbReference>
<dbReference type="GO" id="GO:0005737">
    <property type="term" value="C:cytoplasm"/>
    <property type="evidence" value="ECO:0007669"/>
    <property type="project" value="TreeGrafter"/>
</dbReference>
<dbReference type="GO" id="GO:0046281">
    <property type="term" value="P:cinnamic acid catabolic process"/>
    <property type="evidence" value="ECO:0007669"/>
    <property type="project" value="TreeGrafter"/>
</dbReference>
<dbReference type="PANTHER" id="PTHR30108">
    <property type="entry name" value="3-OCTAPRENYL-4-HYDROXYBENZOATE CARBOXY-LYASE-RELATED"/>
    <property type="match status" value="1"/>
</dbReference>
<evidence type="ECO:0000259" key="2">
    <source>
        <dbReference type="Pfam" id="PF20695"/>
    </source>
</evidence>
<dbReference type="RefSeq" id="WP_067993430.1">
    <property type="nucleotide sequence ID" value="NZ_QQBC01000002.1"/>
</dbReference>
<sequence length="496" mass="54403">MTDRFEAPRERRHLKSIGEYLDALTEHDDLARVDAPVDLNLELGAGVRYACENNLPAQYFTNITGFPGYRFLGGLAPYSSDARHRWGRVALALGLPWDTHPLTILDRVLAVDFDTDLIAPVVVPDRSGRTLHDTVDLYDIPSPMLHEGDGGDYLNTIGTMIATTPDGSWTNWHVCRVMRLDAQRVTIWTRNYQHFGMIYEMWKDVGKSMEFALALGVEPAATVLSGTRGAPEYVDEAAFLGGWFGEPLEVTRAHVVNHCVPATAQVVLEGHINIEERVPEGPFGEYPGYLIPDAIELELVGHVTAISSVPEPILATVPAGKPVDDDHTINQLGQSVNHTRVLRDAGLPVEHAWLPPEGANQFAVVTVTRDWQASCNSDAQALVRRIADTLIEHSPAARVLARILVVENDIDPTDLRDVVWALASRVRPGSDLVITDRPLASLSPLFTPRERETGHGPLVIHNGLIAGAASRSVPATFQQVYPEAVKAKIGKLVEAE</sequence>
<evidence type="ECO:0000259" key="1">
    <source>
        <dbReference type="Pfam" id="PF01977"/>
    </source>
</evidence>
<gene>
    <name evidence="4" type="ORF">DFR76_102793</name>
</gene>
<dbReference type="AlphaFoldDB" id="A0A370ICD4"/>
<keyword evidence="5" id="KW-1185">Reference proteome</keyword>
<dbReference type="Pfam" id="PF20695">
    <property type="entry name" value="UbiD_N"/>
    <property type="match status" value="1"/>
</dbReference>
<dbReference type="Proteomes" id="UP000254869">
    <property type="component" value="Unassembled WGS sequence"/>
</dbReference>
<evidence type="ECO:0000313" key="4">
    <source>
        <dbReference type="EMBL" id="RDI68392.1"/>
    </source>
</evidence>
<feature type="domain" description="3-octaprenyl-4-hydroxybenzoate carboxy-lyase-like Rift-related" evidence="1">
    <location>
        <begin position="132"/>
        <end position="322"/>
    </location>
</feature>
<dbReference type="Pfam" id="PF20696">
    <property type="entry name" value="UbiD_C"/>
    <property type="match status" value="1"/>
</dbReference>
<dbReference type="SUPFAM" id="SSF143968">
    <property type="entry name" value="UbiD C-terminal domain-like"/>
    <property type="match status" value="1"/>
</dbReference>
<reference evidence="4 5" key="1">
    <citation type="submission" date="2018-07" db="EMBL/GenBank/DDBJ databases">
        <title>Genomic Encyclopedia of Type Strains, Phase IV (KMG-IV): sequencing the most valuable type-strain genomes for metagenomic binning, comparative biology and taxonomic classification.</title>
        <authorList>
            <person name="Goeker M."/>
        </authorList>
    </citation>
    <scope>NUCLEOTIDE SEQUENCE [LARGE SCALE GENOMIC DNA]</scope>
    <source>
        <strain evidence="4 5">DSM 44290</strain>
    </source>
</reference>
<feature type="domain" description="3-octaprenyl-4-hydroxybenzoate carboxy-lyase-like N-terminal" evidence="2">
    <location>
        <begin position="21"/>
        <end position="107"/>
    </location>
</feature>
<protein>
    <submittedName>
        <fullName evidence="4">4-hydroxy-3-polyprenylbenzoate decarboxylase</fullName>
    </submittedName>
</protein>
<comment type="caution">
    <text evidence="4">The sequence shown here is derived from an EMBL/GenBank/DDBJ whole genome shotgun (WGS) entry which is preliminary data.</text>
</comment>
<dbReference type="Pfam" id="PF01977">
    <property type="entry name" value="UbiD"/>
    <property type="match status" value="1"/>
</dbReference>
<dbReference type="InterPro" id="IPR048304">
    <property type="entry name" value="UbiD_Rift_dom"/>
</dbReference>
<proteinExistence type="predicted"/>
<evidence type="ECO:0000313" key="5">
    <source>
        <dbReference type="Proteomes" id="UP000254869"/>
    </source>
</evidence>
<dbReference type="STRING" id="1210086.GCA_001613105_01369"/>
<organism evidence="4 5">
    <name type="scientific">Nocardia pseudobrasiliensis</name>
    <dbReference type="NCBI Taxonomy" id="45979"/>
    <lineage>
        <taxon>Bacteria</taxon>
        <taxon>Bacillati</taxon>
        <taxon>Actinomycetota</taxon>
        <taxon>Actinomycetes</taxon>
        <taxon>Mycobacteriales</taxon>
        <taxon>Nocardiaceae</taxon>
        <taxon>Nocardia</taxon>
    </lineage>
</organism>
<dbReference type="InterPro" id="IPR002830">
    <property type="entry name" value="UbiD"/>
</dbReference>
<feature type="domain" description="3-octaprenyl-4-hydroxybenzoate carboxy-lyase-like C-terminal" evidence="3">
    <location>
        <begin position="328"/>
        <end position="449"/>
    </location>
</feature>
<dbReference type="InterPro" id="IPR049381">
    <property type="entry name" value="UbiD-like_C"/>
</dbReference>
<accession>A0A370ICD4</accession>
<dbReference type="GO" id="GO:0016831">
    <property type="term" value="F:carboxy-lyase activity"/>
    <property type="evidence" value="ECO:0007669"/>
    <property type="project" value="InterPro"/>
</dbReference>
<dbReference type="Gene3D" id="3.40.1670.10">
    <property type="entry name" value="UbiD C-terminal domain-like"/>
    <property type="match status" value="1"/>
</dbReference>
<dbReference type="GO" id="GO:0033494">
    <property type="term" value="P:ferulate metabolic process"/>
    <property type="evidence" value="ECO:0007669"/>
    <property type="project" value="TreeGrafter"/>
</dbReference>